<dbReference type="Gene3D" id="1.10.510.10">
    <property type="entry name" value="Transferase(Phosphotransferase) domain 1"/>
    <property type="match status" value="1"/>
</dbReference>
<proteinExistence type="predicted"/>
<feature type="domain" description="PASTA" evidence="8">
    <location>
        <begin position="553"/>
        <end position="613"/>
    </location>
</feature>
<dbReference type="FunFam" id="1.10.510.10:FF:000021">
    <property type="entry name" value="Serine/threonine protein kinase"/>
    <property type="match status" value="1"/>
</dbReference>
<dbReference type="InterPro" id="IPR011009">
    <property type="entry name" value="Kinase-like_dom_sf"/>
</dbReference>
<dbReference type="InterPro" id="IPR008271">
    <property type="entry name" value="Ser/Thr_kinase_AS"/>
</dbReference>
<evidence type="ECO:0000313" key="10">
    <source>
        <dbReference type="EMBL" id="CAB4910113.1"/>
    </source>
</evidence>
<evidence type="ECO:0000256" key="1">
    <source>
        <dbReference type="ARBA" id="ARBA00022527"/>
    </source>
</evidence>
<evidence type="ECO:0000259" key="8">
    <source>
        <dbReference type="PROSITE" id="PS51178"/>
    </source>
</evidence>
<feature type="domain" description="PASTA" evidence="8">
    <location>
        <begin position="422"/>
        <end position="485"/>
    </location>
</feature>
<dbReference type="Gene3D" id="3.30.10.20">
    <property type="match status" value="4"/>
</dbReference>
<organism evidence="10">
    <name type="scientific">freshwater metagenome</name>
    <dbReference type="NCBI Taxonomy" id="449393"/>
    <lineage>
        <taxon>unclassified sequences</taxon>
        <taxon>metagenomes</taxon>
        <taxon>ecological metagenomes</taxon>
    </lineage>
</organism>
<gene>
    <name evidence="9" type="ORF">UFOPK2683_00814</name>
    <name evidence="10" type="ORF">UFOPK3605_01046</name>
    <name evidence="11" type="ORF">UFOPK3897_01144</name>
    <name evidence="12" type="ORF">UFOPK4121_01401</name>
</gene>
<dbReference type="FunFam" id="3.30.200.20:FF:000035">
    <property type="entry name" value="Serine/threonine protein kinase Stk1"/>
    <property type="match status" value="1"/>
</dbReference>
<keyword evidence="2" id="KW-0808">Transferase</keyword>
<dbReference type="Gene3D" id="3.30.200.20">
    <property type="entry name" value="Phosphorylase Kinase, domain 1"/>
    <property type="match status" value="1"/>
</dbReference>
<keyword evidence="6" id="KW-0472">Membrane</keyword>
<dbReference type="EMBL" id="CAFBOF010000027">
    <property type="protein sequence ID" value="CAB4981579.1"/>
    <property type="molecule type" value="Genomic_DNA"/>
</dbReference>
<keyword evidence="5" id="KW-0067">ATP-binding</keyword>
<dbReference type="EMBL" id="CAFBPQ010000060">
    <property type="protein sequence ID" value="CAB5031294.1"/>
    <property type="molecule type" value="Genomic_DNA"/>
</dbReference>
<evidence type="ECO:0000256" key="2">
    <source>
        <dbReference type="ARBA" id="ARBA00022679"/>
    </source>
</evidence>
<evidence type="ECO:0000313" key="11">
    <source>
        <dbReference type="EMBL" id="CAB4981579.1"/>
    </source>
</evidence>
<protein>
    <submittedName>
        <fullName evidence="10">Unannotated protein</fullName>
    </submittedName>
</protein>
<dbReference type="SUPFAM" id="SSF56112">
    <property type="entry name" value="Protein kinase-like (PK-like)"/>
    <property type="match status" value="1"/>
</dbReference>
<evidence type="ECO:0000256" key="5">
    <source>
        <dbReference type="ARBA" id="ARBA00022840"/>
    </source>
</evidence>
<dbReference type="AlphaFoldDB" id="A0A6J7H0B7"/>
<dbReference type="GO" id="GO:0004674">
    <property type="term" value="F:protein serine/threonine kinase activity"/>
    <property type="evidence" value="ECO:0007669"/>
    <property type="project" value="UniProtKB-KW"/>
</dbReference>
<dbReference type="PROSITE" id="PS50011">
    <property type="entry name" value="PROTEIN_KINASE_DOM"/>
    <property type="match status" value="1"/>
</dbReference>
<feature type="domain" description="PASTA" evidence="8">
    <location>
        <begin position="356"/>
        <end position="421"/>
    </location>
</feature>
<keyword evidence="6" id="KW-0812">Transmembrane</keyword>
<dbReference type="SMART" id="SM00220">
    <property type="entry name" value="S_TKc"/>
    <property type="match status" value="1"/>
</dbReference>
<keyword evidence="6" id="KW-1133">Transmembrane helix</keyword>
<name>A0A6J7H0B7_9ZZZZ</name>
<evidence type="ECO:0000256" key="6">
    <source>
        <dbReference type="SAM" id="Phobius"/>
    </source>
</evidence>
<dbReference type="CDD" id="cd06577">
    <property type="entry name" value="PASTA_pknB"/>
    <property type="match status" value="4"/>
</dbReference>
<dbReference type="Pfam" id="PF00069">
    <property type="entry name" value="Pkinase"/>
    <property type="match status" value="1"/>
</dbReference>
<keyword evidence="4" id="KW-0418">Kinase</keyword>
<dbReference type="GO" id="GO:0005524">
    <property type="term" value="F:ATP binding"/>
    <property type="evidence" value="ECO:0007669"/>
    <property type="project" value="UniProtKB-KW"/>
</dbReference>
<dbReference type="EMBL" id="CAEZYK010000039">
    <property type="protein sequence ID" value="CAB4723488.1"/>
    <property type="molecule type" value="Genomic_DNA"/>
</dbReference>
<sequence>MNEVPEVLAGRYAIEAEIARGGMADVYLARDLQLDRRVAVKVLFPEYSRDPTFVERFRREAQQAAILTHPNIVSVYDYGQEGDTYFIVMEYVEGKSLRDVLQVEVTLSPMQSARVASEIADAIEFAHRNQVVHRDIKPGNILITPTGQVKVADFGIAANPTDTKSGLTSTGAVMGTANYFSPEHAQGQAADGRSDVYSLGIVLYEMTTGQPPFTGESPVAVAMKHVRDDPIAPRNINPELPVDLERIILTALAKDPDYRYQSAADMRTDLMQFGRGRPLTFAAAAGSAVGAETMATPAVAGGGAGRGAPPGEEHEMWDKPPPRKGPIIAGVVGVLLLIAVVAFALFGLNSGSGSDGPEQVEVPNLVGQSYDEAAKQVRVAGFQVSRIDKVSDQSVDTVIKQSPDAGRLLAKGRTIFLTVSSKVVTIPQLVGKTFEQAQSTLTRLGLAVERVDLESPDKAPGTVLSTDPVAGTKAEKGSTVKVTVSLEPPVAVPAVANQDQVQAQTALTTAGFQVTVVPTASPTVPAGKAIGTNPPAGTKAPKGSTIQLQVSTGPDTVAVPNVVGQPFAAAAASLQGLGLNVTVNGCGTAGVIASQSPAAGSTVPVASNATINC</sequence>
<evidence type="ECO:0000259" key="7">
    <source>
        <dbReference type="PROSITE" id="PS50011"/>
    </source>
</evidence>
<keyword evidence="3" id="KW-0547">Nucleotide-binding</keyword>
<dbReference type="PANTHER" id="PTHR43289:SF34">
    <property type="entry name" value="SERINE_THREONINE-PROTEIN KINASE YBDM-RELATED"/>
    <property type="match status" value="1"/>
</dbReference>
<dbReference type="InterPro" id="IPR005543">
    <property type="entry name" value="PASTA_dom"/>
</dbReference>
<dbReference type="PROSITE" id="PS00108">
    <property type="entry name" value="PROTEIN_KINASE_ST"/>
    <property type="match status" value="1"/>
</dbReference>
<feature type="transmembrane region" description="Helical" evidence="6">
    <location>
        <begin position="327"/>
        <end position="348"/>
    </location>
</feature>
<evidence type="ECO:0000256" key="3">
    <source>
        <dbReference type="ARBA" id="ARBA00022741"/>
    </source>
</evidence>
<dbReference type="CDD" id="cd14014">
    <property type="entry name" value="STKc_PknB_like"/>
    <property type="match status" value="1"/>
</dbReference>
<dbReference type="EMBL" id="CAFBMM010000053">
    <property type="protein sequence ID" value="CAB4910113.1"/>
    <property type="molecule type" value="Genomic_DNA"/>
</dbReference>
<reference evidence="10" key="1">
    <citation type="submission" date="2020-05" db="EMBL/GenBank/DDBJ databases">
        <authorList>
            <person name="Chiriac C."/>
            <person name="Salcher M."/>
            <person name="Ghai R."/>
            <person name="Kavagutti S V."/>
        </authorList>
    </citation>
    <scope>NUCLEOTIDE SEQUENCE</scope>
</reference>
<dbReference type="PROSITE" id="PS51178">
    <property type="entry name" value="PASTA"/>
    <property type="match status" value="4"/>
</dbReference>
<dbReference type="NCBIfam" id="NF033483">
    <property type="entry name" value="PknB_PASTA_kin"/>
    <property type="match status" value="1"/>
</dbReference>
<feature type="domain" description="PASTA" evidence="8">
    <location>
        <begin position="486"/>
        <end position="552"/>
    </location>
</feature>
<evidence type="ECO:0000313" key="12">
    <source>
        <dbReference type="EMBL" id="CAB5031294.1"/>
    </source>
</evidence>
<accession>A0A6J7H0B7</accession>
<dbReference type="Pfam" id="PF03793">
    <property type="entry name" value="PASTA"/>
    <property type="match status" value="4"/>
</dbReference>
<evidence type="ECO:0000313" key="9">
    <source>
        <dbReference type="EMBL" id="CAB4723488.1"/>
    </source>
</evidence>
<dbReference type="PANTHER" id="PTHR43289">
    <property type="entry name" value="MITOGEN-ACTIVATED PROTEIN KINASE KINASE KINASE 20-RELATED"/>
    <property type="match status" value="1"/>
</dbReference>
<dbReference type="SMART" id="SM00740">
    <property type="entry name" value="PASTA"/>
    <property type="match status" value="4"/>
</dbReference>
<keyword evidence="1" id="KW-0723">Serine/threonine-protein kinase</keyword>
<evidence type="ECO:0000256" key="4">
    <source>
        <dbReference type="ARBA" id="ARBA00022777"/>
    </source>
</evidence>
<dbReference type="SUPFAM" id="SSF54184">
    <property type="entry name" value="Penicillin-binding protein 2x (pbp-2x), c-terminal domain"/>
    <property type="match status" value="2"/>
</dbReference>
<feature type="domain" description="Protein kinase" evidence="7">
    <location>
        <begin position="12"/>
        <end position="271"/>
    </location>
</feature>
<dbReference type="InterPro" id="IPR000719">
    <property type="entry name" value="Prot_kinase_dom"/>
</dbReference>